<evidence type="ECO:0000313" key="1">
    <source>
        <dbReference type="EMBL" id="RUT09444.1"/>
    </source>
</evidence>
<accession>A0AB37UGH2</accession>
<dbReference type="EMBL" id="RSCK01000046">
    <property type="protein sequence ID" value="RUT09444.1"/>
    <property type="molecule type" value="Genomic_DNA"/>
</dbReference>
<dbReference type="RefSeq" id="WP_015153990.1">
    <property type="nucleotide sequence ID" value="NZ_JAVKZF010000002.1"/>
</dbReference>
<sequence>MTKLKSNLVQFPIQQHLGRSRVVTLPVSPERHRSCVTAIAIPKREHQAIPPLQPQIPSELSHSNRREWQHLAAQADKINQLAAELEAAIFGLKAIANQINYTQQLSGSACEYRSVIVPQVKRRNTSEFILTTKVIDLFQAEREAQQLAQTLRQKTKTKQKFPLLNWLL</sequence>
<proteinExistence type="predicted"/>
<organism evidence="1 2">
    <name type="scientific">Chroococcidiopsis cubana SAG 39.79</name>
    <dbReference type="NCBI Taxonomy" id="388085"/>
    <lineage>
        <taxon>Bacteria</taxon>
        <taxon>Bacillati</taxon>
        <taxon>Cyanobacteriota</taxon>
        <taxon>Cyanophyceae</taxon>
        <taxon>Chroococcidiopsidales</taxon>
        <taxon>Chroococcidiopsidaceae</taxon>
        <taxon>Chroococcidiopsis</taxon>
    </lineage>
</organism>
<name>A0AB37UGH2_9CYAN</name>
<reference evidence="1 2" key="1">
    <citation type="journal article" date="2019" name="Genome Biol. Evol.">
        <title>Day and night: Metabolic profiles and evolutionary relationships of six axenic non-marine cyanobacteria.</title>
        <authorList>
            <person name="Will S.E."/>
            <person name="Henke P."/>
            <person name="Boedeker C."/>
            <person name="Huang S."/>
            <person name="Brinkmann H."/>
            <person name="Rohde M."/>
            <person name="Jarek M."/>
            <person name="Friedl T."/>
            <person name="Seufert S."/>
            <person name="Schumacher M."/>
            <person name="Overmann J."/>
            <person name="Neumann-Schaal M."/>
            <person name="Petersen J."/>
        </authorList>
    </citation>
    <scope>NUCLEOTIDE SEQUENCE [LARGE SCALE GENOMIC DNA]</scope>
    <source>
        <strain evidence="1 2">SAG 39.79</strain>
    </source>
</reference>
<evidence type="ECO:0000313" key="2">
    <source>
        <dbReference type="Proteomes" id="UP000282574"/>
    </source>
</evidence>
<keyword evidence="2" id="KW-1185">Reference proteome</keyword>
<dbReference type="AlphaFoldDB" id="A0AB37UGH2"/>
<comment type="caution">
    <text evidence="1">The sequence shown here is derived from an EMBL/GenBank/DDBJ whole genome shotgun (WGS) entry which is preliminary data.</text>
</comment>
<protein>
    <submittedName>
        <fullName evidence="1">Uncharacterized protein</fullName>
    </submittedName>
</protein>
<dbReference type="Proteomes" id="UP000282574">
    <property type="component" value="Unassembled WGS sequence"/>
</dbReference>
<gene>
    <name evidence="1" type="ORF">DSM107010_44770</name>
</gene>